<keyword evidence="2" id="KW-1185">Reference proteome</keyword>
<accession>A0A5B7I1D8</accession>
<gene>
    <name evidence="1" type="ORF">E2C01_070464</name>
</gene>
<evidence type="ECO:0000313" key="2">
    <source>
        <dbReference type="Proteomes" id="UP000324222"/>
    </source>
</evidence>
<evidence type="ECO:0000313" key="1">
    <source>
        <dbReference type="EMBL" id="MPC76063.1"/>
    </source>
</evidence>
<dbReference type="Proteomes" id="UP000324222">
    <property type="component" value="Unassembled WGS sequence"/>
</dbReference>
<dbReference type="EMBL" id="VSRR010042508">
    <property type="protein sequence ID" value="MPC76063.1"/>
    <property type="molecule type" value="Genomic_DNA"/>
</dbReference>
<reference evidence="1 2" key="1">
    <citation type="submission" date="2019-05" db="EMBL/GenBank/DDBJ databases">
        <title>Another draft genome of Portunus trituberculatus and its Hox gene families provides insights of decapod evolution.</title>
        <authorList>
            <person name="Jeong J.-H."/>
            <person name="Song I."/>
            <person name="Kim S."/>
            <person name="Choi T."/>
            <person name="Kim D."/>
            <person name="Ryu S."/>
            <person name="Kim W."/>
        </authorList>
    </citation>
    <scope>NUCLEOTIDE SEQUENCE [LARGE SCALE GENOMIC DNA]</scope>
    <source>
        <tissue evidence="1">Muscle</tissue>
    </source>
</reference>
<protein>
    <submittedName>
        <fullName evidence="1">Uncharacterized protein</fullName>
    </submittedName>
</protein>
<comment type="caution">
    <text evidence="1">The sequence shown here is derived from an EMBL/GenBank/DDBJ whole genome shotgun (WGS) entry which is preliminary data.</text>
</comment>
<name>A0A5B7I1D8_PORTR</name>
<proteinExistence type="predicted"/>
<dbReference type="AlphaFoldDB" id="A0A5B7I1D8"/>
<sequence>MCVKGAELLHARVGSTRRRAEVQTSVRANGYYQCERGRVVHALSTHKQAGNAAAGFSAGHSSQCTECHDGSTAL</sequence>
<organism evidence="1 2">
    <name type="scientific">Portunus trituberculatus</name>
    <name type="common">Swimming crab</name>
    <name type="synonym">Neptunus trituberculatus</name>
    <dbReference type="NCBI Taxonomy" id="210409"/>
    <lineage>
        <taxon>Eukaryota</taxon>
        <taxon>Metazoa</taxon>
        <taxon>Ecdysozoa</taxon>
        <taxon>Arthropoda</taxon>
        <taxon>Crustacea</taxon>
        <taxon>Multicrustacea</taxon>
        <taxon>Malacostraca</taxon>
        <taxon>Eumalacostraca</taxon>
        <taxon>Eucarida</taxon>
        <taxon>Decapoda</taxon>
        <taxon>Pleocyemata</taxon>
        <taxon>Brachyura</taxon>
        <taxon>Eubrachyura</taxon>
        <taxon>Portunoidea</taxon>
        <taxon>Portunidae</taxon>
        <taxon>Portuninae</taxon>
        <taxon>Portunus</taxon>
    </lineage>
</organism>